<sequence>MPGTDIVDQSRKDLELLPPQVLLVPTRVLDAGTEGAGKLLRLGDRQLRTGGYWNNGLLLKAGL</sequence>
<name>A0ABR0FWL6_9PEZI</name>
<dbReference type="Proteomes" id="UP001322138">
    <property type="component" value="Unassembled WGS sequence"/>
</dbReference>
<evidence type="ECO:0000313" key="2">
    <source>
        <dbReference type="Proteomes" id="UP001322138"/>
    </source>
</evidence>
<evidence type="ECO:0000313" key="1">
    <source>
        <dbReference type="EMBL" id="KAK4647504.1"/>
    </source>
</evidence>
<organism evidence="1 2">
    <name type="scientific">Podospora bellae-mahoneyi</name>
    <dbReference type="NCBI Taxonomy" id="2093777"/>
    <lineage>
        <taxon>Eukaryota</taxon>
        <taxon>Fungi</taxon>
        <taxon>Dikarya</taxon>
        <taxon>Ascomycota</taxon>
        <taxon>Pezizomycotina</taxon>
        <taxon>Sordariomycetes</taxon>
        <taxon>Sordariomycetidae</taxon>
        <taxon>Sordariales</taxon>
        <taxon>Podosporaceae</taxon>
        <taxon>Podospora</taxon>
    </lineage>
</organism>
<accession>A0ABR0FWL6</accession>
<proteinExistence type="predicted"/>
<gene>
    <name evidence="1" type="ORF">QC761_0001650</name>
</gene>
<comment type="caution">
    <text evidence="1">The sequence shown here is derived from an EMBL/GenBank/DDBJ whole genome shotgun (WGS) entry which is preliminary data.</text>
</comment>
<protein>
    <submittedName>
        <fullName evidence="1">Uncharacterized protein</fullName>
    </submittedName>
</protein>
<reference evidence="1 2" key="1">
    <citation type="journal article" date="2023" name="bioRxiv">
        <title>High-quality genome assemblies of four members of thePodospora anserinaspecies complex.</title>
        <authorList>
            <person name="Ament-Velasquez S.L."/>
            <person name="Vogan A.A."/>
            <person name="Wallerman O."/>
            <person name="Hartmann F."/>
            <person name="Gautier V."/>
            <person name="Silar P."/>
            <person name="Giraud T."/>
            <person name="Johannesson H."/>
        </authorList>
    </citation>
    <scope>NUCLEOTIDE SEQUENCE [LARGE SCALE GENOMIC DNA]</scope>
    <source>
        <strain evidence="1 2">CBS 112042</strain>
    </source>
</reference>
<dbReference type="RefSeq" id="XP_062736480.1">
    <property type="nucleotide sequence ID" value="XM_062871753.1"/>
</dbReference>
<dbReference type="EMBL" id="JAFFGZ010000001">
    <property type="protein sequence ID" value="KAK4647504.1"/>
    <property type="molecule type" value="Genomic_DNA"/>
</dbReference>
<keyword evidence="2" id="KW-1185">Reference proteome</keyword>
<dbReference type="GeneID" id="87890808"/>